<evidence type="ECO:0000313" key="1">
    <source>
        <dbReference type="EMBL" id="KAJ7774480.1"/>
    </source>
</evidence>
<dbReference type="AlphaFoldDB" id="A0AAD7K0N1"/>
<dbReference type="PANTHER" id="PTHR19959">
    <property type="entry name" value="KINESIN LIGHT CHAIN"/>
    <property type="match status" value="1"/>
</dbReference>
<gene>
    <name evidence="1" type="ORF">DFH07DRAFT_1056891</name>
</gene>
<accession>A0AAD7K0N1</accession>
<dbReference type="Proteomes" id="UP001215280">
    <property type="component" value="Unassembled WGS sequence"/>
</dbReference>
<keyword evidence="2" id="KW-1185">Reference proteome</keyword>
<organism evidence="1 2">
    <name type="scientific">Mycena maculata</name>
    <dbReference type="NCBI Taxonomy" id="230809"/>
    <lineage>
        <taxon>Eukaryota</taxon>
        <taxon>Fungi</taxon>
        <taxon>Dikarya</taxon>
        <taxon>Basidiomycota</taxon>
        <taxon>Agaricomycotina</taxon>
        <taxon>Agaricomycetes</taxon>
        <taxon>Agaricomycetidae</taxon>
        <taxon>Agaricales</taxon>
        <taxon>Marasmiineae</taxon>
        <taxon>Mycenaceae</taxon>
        <taxon>Mycena</taxon>
    </lineage>
</organism>
<dbReference type="Pfam" id="PF13374">
    <property type="entry name" value="TPR_10"/>
    <property type="match status" value="2"/>
</dbReference>
<reference evidence="1" key="1">
    <citation type="submission" date="2023-03" db="EMBL/GenBank/DDBJ databases">
        <title>Massive genome expansion in bonnet fungi (Mycena s.s.) driven by repeated elements and novel gene families across ecological guilds.</title>
        <authorList>
            <consortium name="Lawrence Berkeley National Laboratory"/>
            <person name="Harder C.B."/>
            <person name="Miyauchi S."/>
            <person name="Viragh M."/>
            <person name="Kuo A."/>
            <person name="Thoen E."/>
            <person name="Andreopoulos B."/>
            <person name="Lu D."/>
            <person name="Skrede I."/>
            <person name="Drula E."/>
            <person name="Henrissat B."/>
            <person name="Morin E."/>
            <person name="Kohler A."/>
            <person name="Barry K."/>
            <person name="LaButti K."/>
            <person name="Morin E."/>
            <person name="Salamov A."/>
            <person name="Lipzen A."/>
            <person name="Mereny Z."/>
            <person name="Hegedus B."/>
            <person name="Baldrian P."/>
            <person name="Stursova M."/>
            <person name="Weitz H."/>
            <person name="Taylor A."/>
            <person name="Grigoriev I.V."/>
            <person name="Nagy L.G."/>
            <person name="Martin F."/>
            <person name="Kauserud H."/>
        </authorList>
    </citation>
    <scope>NUCLEOTIDE SEQUENCE</scope>
    <source>
        <strain evidence="1">CBHHK188m</strain>
    </source>
</reference>
<sequence length="1000" mass="110564">MENEATLAGLRLRPRTSAKWSWEESRGDTGNPPSSALQRFLECFPIKHLSPMIRMHQLDKGRRISRGQRVHASVAFKAKEYCTVLGNGIEWGSFVGQNNEYIDFDWATRYVNDRLEMDLLDSSSIMEAIRNLNHLWTRGEHSDLESHWIRWLSFAALSGNLAATYLSASTPVWDDDPEVEVRGAVGFFQKLADQQPVIFSGDLAEVLEAQGRILHLRGKDDLERLSEDYEDALRIRRAVAGESPRTPSGRYKLAASLCWSASYAIVLHKFQKALHLFEESLDLLRSLLVEEFSPAFPLFAFLQCNFATCLKYISHDHDLDTASRVAEKNATLSRTLAQVYPQYTPLLAAALHDLAFGFPPGRSLQEPHAAEESIDLYRKLAKQNPDEHDKSFSDSLYNLSCRLFEAGQHEEATCASLEEMQIRRNSQEKGDLATCLDHLSRCLRAVGRLGEALNAAEESVRIRRDLAEANGSWQFESQLADSLSNLSCCLTLMGQSQHALYAAQEAVSIQRGLSRDIPAATFNPRLAVFLYNFSASLSAVGRHGEALRAAEEVIQIRATWGAESDRALSLSRLALCLEAVGKQDEALTVAEKCLDPTCKLALGEKSNSAGVEGQLAEALLALSFCFPAEQVSRALKAVADSVAIYRKLANRSPPAYKTALADALFQLSSLLSSCGQHKEAFQVAVETVQFSRALPKDRFADFLYHLSACSYSVGNSDEGTGPAQECVVLRRELAQEFGTWKCKEQLADALFNLSLFFSHGDASRALEAVQEAVTIQREISDHMPAHKFNQRLADGLQNLAARALLAGQYQEALGSIQEAVAITRKLVDLNPPLHTPSLINILYTYANILCEHVQYEEGYQVISETDGLRQTVCCDSIFTSVEASAAYMSTRARCIIGLGRHGDGLFCLLDAIKLYKGAFSASLPYESTFESFPWFLRNVHAAISALGQNNAEVLDATAEVVELSRSLAGNSSQRFDHCLDEVLELYSSTLSVTSTGCDGE</sequence>
<dbReference type="InterPro" id="IPR011990">
    <property type="entry name" value="TPR-like_helical_dom_sf"/>
</dbReference>
<comment type="caution">
    <text evidence="1">The sequence shown here is derived from an EMBL/GenBank/DDBJ whole genome shotgun (WGS) entry which is preliminary data.</text>
</comment>
<proteinExistence type="predicted"/>
<dbReference type="SMART" id="SM00028">
    <property type="entry name" value="TPR"/>
    <property type="match status" value="7"/>
</dbReference>
<protein>
    <recommendedName>
        <fullName evidence="3">TPR-like protein</fullName>
    </recommendedName>
</protein>
<dbReference type="EMBL" id="JARJLG010000015">
    <property type="protein sequence ID" value="KAJ7774480.1"/>
    <property type="molecule type" value="Genomic_DNA"/>
</dbReference>
<dbReference type="Gene3D" id="1.25.40.10">
    <property type="entry name" value="Tetratricopeptide repeat domain"/>
    <property type="match status" value="4"/>
</dbReference>
<dbReference type="InterPro" id="IPR019734">
    <property type="entry name" value="TPR_rpt"/>
</dbReference>
<dbReference type="SUPFAM" id="SSF48452">
    <property type="entry name" value="TPR-like"/>
    <property type="match status" value="4"/>
</dbReference>
<evidence type="ECO:0008006" key="3">
    <source>
        <dbReference type="Google" id="ProtNLM"/>
    </source>
</evidence>
<dbReference type="PANTHER" id="PTHR19959:SF119">
    <property type="entry name" value="FUNGAL LIPASE-LIKE DOMAIN-CONTAINING PROTEIN"/>
    <property type="match status" value="1"/>
</dbReference>
<evidence type="ECO:0000313" key="2">
    <source>
        <dbReference type="Proteomes" id="UP001215280"/>
    </source>
</evidence>
<name>A0AAD7K0N1_9AGAR</name>